<reference evidence="2" key="1">
    <citation type="journal article" date="2022" name="bioRxiv">
        <title>Sequencing and chromosome-scale assembly of the giantPleurodeles waltlgenome.</title>
        <authorList>
            <person name="Brown T."/>
            <person name="Elewa A."/>
            <person name="Iarovenko S."/>
            <person name="Subramanian E."/>
            <person name="Araus A.J."/>
            <person name="Petzold A."/>
            <person name="Susuki M."/>
            <person name="Suzuki K.-i.T."/>
            <person name="Hayashi T."/>
            <person name="Toyoda A."/>
            <person name="Oliveira C."/>
            <person name="Osipova E."/>
            <person name="Leigh N.D."/>
            <person name="Simon A."/>
            <person name="Yun M.H."/>
        </authorList>
    </citation>
    <scope>NUCLEOTIDE SEQUENCE</scope>
    <source>
        <strain evidence="2">20211129_DDA</strain>
        <tissue evidence="2">Liver</tissue>
    </source>
</reference>
<keyword evidence="3" id="KW-1185">Reference proteome</keyword>
<feature type="compositionally biased region" description="Basic and acidic residues" evidence="1">
    <location>
        <begin position="66"/>
        <end position="81"/>
    </location>
</feature>
<evidence type="ECO:0000313" key="3">
    <source>
        <dbReference type="Proteomes" id="UP001066276"/>
    </source>
</evidence>
<feature type="region of interest" description="Disordered" evidence="1">
    <location>
        <begin position="1"/>
        <end position="100"/>
    </location>
</feature>
<proteinExistence type="predicted"/>
<dbReference type="EMBL" id="JANPWB010000014">
    <property type="protein sequence ID" value="KAJ1100854.1"/>
    <property type="molecule type" value="Genomic_DNA"/>
</dbReference>
<name>A0AAV7MCF9_PLEWA</name>
<protein>
    <submittedName>
        <fullName evidence="2">Uncharacterized protein</fullName>
    </submittedName>
</protein>
<organism evidence="2 3">
    <name type="scientific">Pleurodeles waltl</name>
    <name type="common">Iberian ribbed newt</name>
    <dbReference type="NCBI Taxonomy" id="8319"/>
    <lineage>
        <taxon>Eukaryota</taxon>
        <taxon>Metazoa</taxon>
        <taxon>Chordata</taxon>
        <taxon>Craniata</taxon>
        <taxon>Vertebrata</taxon>
        <taxon>Euteleostomi</taxon>
        <taxon>Amphibia</taxon>
        <taxon>Batrachia</taxon>
        <taxon>Caudata</taxon>
        <taxon>Salamandroidea</taxon>
        <taxon>Salamandridae</taxon>
        <taxon>Pleurodelinae</taxon>
        <taxon>Pleurodeles</taxon>
    </lineage>
</organism>
<sequence>MAGRPEACAPATALKRKKGTLGQGRSDPHCRPERGGGGGSEAPHEHPAVARSRQGVAANKATQEAGRSRQGERTGDRRRESPNATPYRGIWGSGRPLGAR</sequence>
<evidence type="ECO:0000313" key="2">
    <source>
        <dbReference type="EMBL" id="KAJ1100854.1"/>
    </source>
</evidence>
<gene>
    <name evidence="2" type="ORF">NDU88_005929</name>
</gene>
<accession>A0AAV7MCF9</accession>
<comment type="caution">
    <text evidence="2">The sequence shown here is derived from an EMBL/GenBank/DDBJ whole genome shotgun (WGS) entry which is preliminary data.</text>
</comment>
<evidence type="ECO:0000256" key="1">
    <source>
        <dbReference type="SAM" id="MobiDB-lite"/>
    </source>
</evidence>
<dbReference type="Proteomes" id="UP001066276">
    <property type="component" value="Chromosome 10"/>
</dbReference>
<dbReference type="AlphaFoldDB" id="A0AAV7MCF9"/>